<dbReference type="GO" id="GO:0016787">
    <property type="term" value="F:hydrolase activity"/>
    <property type="evidence" value="ECO:0007669"/>
    <property type="project" value="InterPro"/>
</dbReference>
<feature type="domain" description="Cell wall hydrolase SleB" evidence="2">
    <location>
        <begin position="174"/>
        <end position="283"/>
    </location>
</feature>
<evidence type="ECO:0000313" key="4">
    <source>
        <dbReference type="Proteomes" id="UP000027866"/>
    </source>
</evidence>
<accession>A0A074N3Z2</accession>
<feature type="region of interest" description="Disordered" evidence="1">
    <location>
        <begin position="309"/>
        <end position="406"/>
    </location>
</feature>
<feature type="compositionally biased region" description="Low complexity" evidence="1">
    <location>
        <begin position="378"/>
        <end position="389"/>
    </location>
</feature>
<dbReference type="RefSeq" id="WP_051698179.1">
    <property type="nucleotide sequence ID" value="NZ_JMIX01000009.1"/>
</dbReference>
<dbReference type="Pfam" id="PF07486">
    <property type="entry name" value="Hydrolase_2"/>
    <property type="match status" value="1"/>
</dbReference>
<evidence type="ECO:0000259" key="2">
    <source>
        <dbReference type="Pfam" id="PF07486"/>
    </source>
</evidence>
<reference evidence="3 4" key="1">
    <citation type="submission" date="2014-04" db="EMBL/GenBank/DDBJ databases">
        <title>A comprehensive comparison of genomes of Erythrobacter spp. Strains.</title>
        <authorList>
            <person name="Zheng Q."/>
        </authorList>
    </citation>
    <scope>NUCLEOTIDE SEQUENCE [LARGE SCALE GENOMIC DNA]</scope>
    <source>
        <strain evidence="3 4">DSM 8509</strain>
    </source>
</reference>
<dbReference type="InterPro" id="IPR042047">
    <property type="entry name" value="SleB_dom1"/>
</dbReference>
<dbReference type="Gene3D" id="1.10.10.2520">
    <property type="entry name" value="Cell wall hydrolase SleB, domain 1"/>
    <property type="match status" value="1"/>
</dbReference>
<sequence length="406" mass="42323">MSRALVLHRACEEPTRPKRPARPQAALRRFALFGSRLRRDEAAAHPLRKRLAVLVLALAVPAMAAPGDFGRIPGDAGADRNLESIKQAQAEKSPMPFERPGMSFPGSAFYFLADPPARSALIALPGADPLSGDEPSAAGGALDPGPAAAPFFAGGMATRAEQCLAEAVYHEAASESEAGQRAVAQVVLNRVRHPAWPNSVCAVVFQGSERATGCQFTFTCDGSRARTPGGAPWARAHRIARAALTGEVYAPIGLATHYHTHWVAPRWAGSLDHVGTIGAHRFYRARGKAGMLAAFDAAYAGFEPPAPVRASGRREMTQAAAPEATLASAPDAAVAPSAMREAAALTAPPAARSPAEPAAGSGSVRSEYRTAGRWKTVPGARAPAGERPAPIAPAPPAEIPRKPPAD</sequence>
<dbReference type="PATRIC" id="fig|39960.10.peg.1280"/>
<feature type="compositionally biased region" description="Low complexity" evidence="1">
    <location>
        <begin position="319"/>
        <end position="359"/>
    </location>
</feature>
<proteinExistence type="predicted"/>
<gene>
    <name evidence="3" type="ORF">EH32_15430</name>
</gene>
<organism evidence="3 4">
    <name type="scientific">Erythrobacter litoralis</name>
    <dbReference type="NCBI Taxonomy" id="39960"/>
    <lineage>
        <taxon>Bacteria</taxon>
        <taxon>Pseudomonadati</taxon>
        <taxon>Pseudomonadota</taxon>
        <taxon>Alphaproteobacteria</taxon>
        <taxon>Sphingomonadales</taxon>
        <taxon>Erythrobacteraceae</taxon>
        <taxon>Erythrobacter/Porphyrobacter group</taxon>
        <taxon>Erythrobacter</taxon>
    </lineage>
</organism>
<dbReference type="Proteomes" id="UP000027866">
    <property type="component" value="Unassembled WGS sequence"/>
</dbReference>
<keyword evidence="4" id="KW-1185">Reference proteome</keyword>
<evidence type="ECO:0000256" key="1">
    <source>
        <dbReference type="SAM" id="MobiDB-lite"/>
    </source>
</evidence>
<dbReference type="KEGG" id="elq:Ga0102493_112190"/>
<dbReference type="EMBL" id="JMIX01000009">
    <property type="protein sequence ID" value="KEO92647.1"/>
    <property type="molecule type" value="Genomic_DNA"/>
</dbReference>
<dbReference type="InterPro" id="IPR011105">
    <property type="entry name" value="Cell_wall_hydrolase_SleB"/>
</dbReference>
<dbReference type="AlphaFoldDB" id="A0A074N3Z2"/>
<name>A0A074N3Z2_9SPHN</name>
<comment type="caution">
    <text evidence="3">The sequence shown here is derived from an EMBL/GenBank/DDBJ whole genome shotgun (WGS) entry which is preliminary data.</text>
</comment>
<evidence type="ECO:0000313" key="3">
    <source>
        <dbReference type="EMBL" id="KEO92647.1"/>
    </source>
</evidence>
<protein>
    <recommendedName>
        <fullName evidence="2">Cell wall hydrolase SleB domain-containing protein</fullName>
    </recommendedName>
</protein>